<proteinExistence type="inferred from homology"/>
<keyword evidence="5 11" id="KW-0812">Transmembrane</keyword>
<feature type="transmembrane region" description="Helical" evidence="11">
    <location>
        <begin position="194"/>
        <end position="217"/>
    </location>
</feature>
<evidence type="ECO:0000256" key="11">
    <source>
        <dbReference type="SAM" id="Phobius"/>
    </source>
</evidence>
<reference evidence="12" key="1">
    <citation type="journal article" date="2023" name="PhytoFront">
        <title>Draft Genome Resources of Seven Strains of Tilletia horrida, Causal Agent of Kernel Smut of Rice.</title>
        <authorList>
            <person name="Khanal S."/>
            <person name="Antony Babu S."/>
            <person name="Zhou X.G."/>
        </authorList>
    </citation>
    <scope>NUCLEOTIDE SEQUENCE</scope>
    <source>
        <strain evidence="12">TX6</strain>
    </source>
</reference>
<evidence type="ECO:0000256" key="10">
    <source>
        <dbReference type="SAM" id="MobiDB-lite"/>
    </source>
</evidence>
<feature type="transmembrane region" description="Helical" evidence="11">
    <location>
        <begin position="299"/>
        <end position="319"/>
    </location>
</feature>
<evidence type="ECO:0000256" key="5">
    <source>
        <dbReference type="ARBA" id="ARBA00022692"/>
    </source>
</evidence>
<keyword evidence="7" id="KW-0256">Endoplasmic reticulum</keyword>
<evidence type="ECO:0000256" key="6">
    <source>
        <dbReference type="ARBA" id="ARBA00022777"/>
    </source>
</evidence>
<evidence type="ECO:0000256" key="9">
    <source>
        <dbReference type="ARBA" id="ARBA00023136"/>
    </source>
</evidence>
<feature type="transmembrane region" description="Helical" evidence="11">
    <location>
        <begin position="339"/>
        <end position="363"/>
    </location>
</feature>
<evidence type="ECO:0000256" key="1">
    <source>
        <dbReference type="ARBA" id="ARBA00004477"/>
    </source>
</evidence>
<accession>A0AAN6GNR3</accession>
<sequence>MALSSRPGRSNSKAVSLSSPSSSHLAPPTAANNARRRPSSTERQQREELRQQVLRKPRNYLEAALLLACAVTVIARIASLPWPFASALAAETCVPVAFALLLIAFKKPGEFCAIWATDLRAFRPSLEDGAVFGLLMGPTVAATLLLIAAQQVQPTSHLFPGGEPVPYPSWRIEPPPPLLASSPPPLPLGTSSLLLSRCGLLNMQNLISTIFFAHILAARYIRRPDQIPRRTSAKFRSFTLFSLLLVGLLSGVQTMARRFGIPLWTELATWEFISIAFLYQVDLFIVTRLARRNFTIGELGIVAQLGAIIALEAIHLTAAKLWPATTPFLKTYRHPTPLVIFQLALTAGAFLVGFLLSPILYLSRHLAQKPTHRLRWPEKRNFHRRLLSVSFYILAAIYILGVLGLWVRWLLVKRDPWVWTLRFLLKGAYPFSRFALVAYWTSLIGASVFSWQVINSTVRRTKPQTISSSPTLSSNGFEKRSNGTSSLHAVKEAAAAAIGAGLQHSSTSNGNSNGNHLSHQKDSPSNSAAIRKAVYMSLNARRKFFHFLAVLLFVPGILWDPALMHLAFSLAFSLFIFMEYVRYFALLPFGASLHVFLAQFLDSKDSGPVILSHFYLLSGCAASLWLEGPGPIYDVMGVLVLGVGDALASILGKKLGKRHWPGSSKTWEGSATFVVSIVLCGWLLRIAGFVPYFNLPKFALASIATALMEGASEQNDNLILPLFAFVVMYVLQV</sequence>
<keyword evidence="6 12" id="KW-0418">Kinase</keyword>
<feature type="transmembrane region" description="Helical" evidence="11">
    <location>
        <begin position="431"/>
        <end position="454"/>
    </location>
</feature>
<feature type="compositionally biased region" description="Low complexity" evidence="10">
    <location>
        <begin position="503"/>
        <end position="515"/>
    </location>
</feature>
<protein>
    <recommendedName>
        <fullName evidence="3">dolichol kinase</fullName>
        <ecNumber evidence="3">2.7.1.108</ecNumber>
    </recommendedName>
</protein>
<evidence type="ECO:0000256" key="8">
    <source>
        <dbReference type="ARBA" id="ARBA00022989"/>
    </source>
</evidence>
<comment type="caution">
    <text evidence="12">The sequence shown here is derived from an EMBL/GenBank/DDBJ whole genome shotgun (WGS) entry which is preliminary data.</text>
</comment>
<evidence type="ECO:0000256" key="3">
    <source>
        <dbReference type="ARBA" id="ARBA00012132"/>
    </source>
</evidence>
<feature type="transmembrane region" description="Helical" evidence="11">
    <location>
        <begin position="126"/>
        <end position="149"/>
    </location>
</feature>
<feature type="transmembrane region" description="Helical" evidence="11">
    <location>
        <begin position="389"/>
        <end position="411"/>
    </location>
</feature>
<gene>
    <name evidence="12" type="primary">SEC59</name>
    <name evidence="12" type="ORF">OC846_003647</name>
</gene>
<feature type="transmembrane region" description="Helical" evidence="11">
    <location>
        <begin position="583"/>
        <end position="601"/>
    </location>
</feature>
<dbReference type="AlphaFoldDB" id="A0AAN6GNR3"/>
<feature type="region of interest" description="Disordered" evidence="10">
    <location>
        <begin position="1"/>
        <end position="45"/>
    </location>
</feature>
<feature type="transmembrane region" description="Helical" evidence="11">
    <location>
        <begin position="608"/>
        <end position="626"/>
    </location>
</feature>
<dbReference type="Proteomes" id="UP001176517">
    <property type="component" value="Unassembled WGS sequence"/>
</dbReference>
<dbReference type="GO" id="GO:0005789">
    <property type="term" value="C:endoplasmic reticulum membrane"/>
    <property type="evidence" value="ECO:0007669"/>
    <property type="project" value="UniProtKB-SubCell"/>
</dbReference>
<comment type="similarity">
    <text evidence="2">Belongs to the polyprenol kinase family.</text>
</comment>
<feature type="compositionally biased region" description="Low complexity" evidence="10">
    <location>
        <begin position="10"/>
        <end position="33"/>
    </location>
</feature>
<feature type="transmembrane region" description="Helical" evidence="11">
    <location>
        <begin position="544"/>
        <end position="577"/>
    </location>
</feature>
<evidence type="ECO:0000256" key="4">
    <source>
        <dbReference type="ARBA" id="ARBA00022679"/>
    </source>
</evidence>
<feature type="transmembrane region" description="Helical" evidence="11">
    <location>
        <begin position="60"/>
        <end position="78"/>
    </location>
</feature>
<evidence type="ECO:0000313" key="12">
    <source>
        <dbReference type="EMBL" id="KAK0550450.1"/>
    </source>
</evidence>
<dbReference type="EC" id="2.7.1.108" evidence="3"/>
<feature type="transmembrane region" description="Helical" evidence="11">
    <location>
        <begin position="632"/>
        <end position="652"/>
    </location>
</feature>
<keyword evidence="4" id="KW-0808">Transferase</keyword>
<evidence type="ECO:0000256" key="7">
    <source>
        <dbReference type="ARBA" id="ARBA00022824"/>
    </source>
</evidence>
<dbReference type="GO" id="GO:0043048">
    <property type="term" value="P:dolichyl monophosphate biosynthetic process"/>
    <property type="evidence" value="ECO:0007669"/>
    <property type="project" value="TreeGrafter"/>
</dbReference>
<evidence type="ECO:0000313" key="13">
    <source>
        <dbReference type="Proteomes" id="UP001176517"/>
    </source>
</evidence>
<keyword evidence="8 11" id="KW-1133">Transmembrane helix</keyword>
<dbReference type="GO" id="GO:0004168">
    <property type="term" value="F:dolichol kinase activity"/>
    <property type="evidence" value="ECO:0007669"/>
    <property type="project" value="UniProtKB-EC"/>
</dbReference>
<feature type="transmembrane region" description="Helical" evidence="11">
    <location>
        <begin position="673"/>
        <end position="694"/>
    </location>
</feature>
<comment type="subcellular location">
    <subcellularLocation>
        <location evidence="1">Endoplasmic reticulum membrane</location>
        <topology evidence="1">Multi-pass membrane protein</topology>
    </subcellularLocation>
</comment>
<keyword evidence="13" id="KW-1185">Reference proteome</keyword>
<feature type="region of interest" description="Disordered" evidence="10">
    <location>
        <begin position="503"/>
        <end position="525"/>
    </location>
</feature>
<dbReference type="PANTHER" id="PTHR13205">
    <property type="entry name" value="TRANSMEMBRANE PROTEIN 15-RELATED"/>
    <property type="match status" value="1"/>
</dbReference>
<keyword evidence="9 11" id="KW-0472">Membrane</keyword>
<feature type="transmembrane region" description="Helical" evidence="11">
    <location>
        <begin position="268"/>
        <end position="287"/>
    </location>
</feature>
<feature type="transmembrane region" description="Helical" evidence="11">
    <location>
        <begin position="238"/>
        <end position="256"/>
    </location>
</feature>
<name>A0AAN6GNR3_9BASI</name>
<organism evidence="12 13">
    <name type="scientific">Tilletia horrida</name>
    <dbReference type="NCBI Taxonomy" id="155126"/>
    <lineage>
        <taxon>Eukaryota</taxon>
        <taxon>Fungi</taxon>
        <taxon>Dikarya</taxon>
        <taxon>Basidiomycota</taxon>
        <taxon>Ustilaginomycotina</taxon>
        <taxon>Exobasidiomycetes</taxon>
        <taxon>Tilletiales</taxon>
        <taxon>Tilletiaceae</taxon>
        <taxon>Tilletia</taxon>
    </lineage>
</organism>
<evidence type="ECO:0000256" key="2">
    <source>
        <dbReference type="ARBA" id="ARBA00010794"/>
    </source>
</evidence>
<dbReference type="EMBL" id="JAPDMZ010000092">
    <property type="protein sequence ID" value="KAK0550450.1"/>
    <property type="molecule type" value="Genomic_DNA"/>
</dbReference>
<feature type="transmembrane region" description="Helical" evidence="11">
    <location>
        <begin position="84"/>
        <end position="105"/>
    </location>
</feature>
<dbReference type="InterPro" id="IPR032974">
    <property type="entry name" value="Polypren_kinase"/>
</dbReference>
<dbReference type="PANTHER" id="PTHR13205:SF15">
    <property type="entry name" value="DOLICHOL KINASE"/>
    <property type="match status" value="1"/>
</dbReference>